<feature type="region of interest" description="Disordered" evidence="1">
    <location>
        <begin position="1"/>
        <end position="33"/>
    </location>
</feature>
<feature type="compositionally biased region" description="Basic and acidic residues" evidence="1">
    <location>
        <begin position="1"/>
        <end position="10"/>
    </location>
</feature>
<protein>
    <submittedName>
        <fullName evidence="2">WGS project CBMG000000000 data, contig CS5907-c003078</fullName>
    </submittedName>
</protein>
<dbReference type="PANTHER" id="PTHR47256:SF3">
    <property type="entry name" value="ZN(II)2CYS6 TRANSCRIPTION FACTOR (EUROFUNG)"/>
    <property type="match status" value="1"/>
</dbReference>
<gene>
    <name evidence="2" type="ORF">BN851_0131450</name>
</gene>
<dbReference type="CDD" id="cd12148">
    <property type="entry name" value="fungal_TF_MHR"/>
    <property type="match status" value="1"/>
</dbReference>
<accession>A0A090M9S8</accession>
<comment type="caution">
    <text evidence="2">The sequence shown here is derived from an EMBL/GenBank/DDBJ whole genome shotgun (WGS) entry which is preliminary data.</text>
</comment>
<dbReference type="PANTHER" id="PTHR47256">
    <property type="entry name" value="ZN(II)2CYS6 TRANSCRIPTION FACTOR (EUROFUNG)-RELATED"/>
    <property type="match status" value="1"/>
</dbReference>
<evidence type="ECO:0000313" key="2">
    <source>
        <dbReference type="EMBL" id="CEG03888.1"/>
    </source>
</evidence>
<name>A0A090M9S8_9HYPO</name>
<organism evidence="2">
    <name type="scientific">Fusarium acuminatum CS5907</name>
    <dbReference type="NCBI Taxonomy" id="1318461"/>
    <lineage>
        <taxon>Eukaryota</taxon>
        <taxon>Fungi</taxon>
        <taxon>Dikarya</taxon>
        <taxon>Ascomycota</taxon>
        <taxon>Pezizomycotina</taxon>
        <taxon>Sordariomycetes</taxon>
        <taxon>Hypocreomycetidae</taxon>
        <taxon>Hypocreales</taxon>
        <taxon>Nectriaceae</taxon>
        <taxon>Fusarium</taxon>
        <taxon>Fusarium tricinctum species complex</taxon>
    </lineage>
</organism>
<proteinExistence type="predicted"/>
<reference evidence="2" key="1">
    <citation type="submission" date="2013-05" db="EMBL/GenBank/DDBJ databases">
        <title>Draft genome sequences of six wheat associated Fusarium spp. isolates.</title>
        <authorList>
            <person name="Moolhuijzen P.M."/>
            <person name="Manners J.M."/>
            <person name="Wilcox S."/>
            <person name="Bellgard M.I."/>
            <person name="Gardiner D.M."/>
        </authorList>
    </citation>
    <scope>NUCLEOTIDE SEQUENCE</scope>
    <source>
        <strain evidence="2">CS5907</strain>
    </source>
</reference>
<evidence type="ECO:0000256" key="1">
    <source>
        <dbReference type="SAM" id="MobiDB-lite"/>
    </source>
</evidence>
<dbReference type="AlphaFoldDB" id="A0A090M9S8"/>
<dbReference type="EMBL" id="CBMG010003062">
    <property type="protein sequence ID" value="CEG03888.1"/>
    <property type="molecule type" value="Genomic_DNA"/>
</dbReference>
<sequence length="605" mass="67304">MLRELPRARETSTTSTEASIPFSNPSSSPQPPQYNLIRSLLPTSNPLEQELMVQHPIIYPLLLPMALGSLSLEDLLASRKLGMTTTQVDNNTASPSLSEIMLTDDEELGEDDTLLKFCKELPHLTQLHIEYLQKVDITSWIELPGPNQTAVRAIALYLNNDYPVLPLFHADLFLRDLSQKRPYFCSALLISALLGWACQAYASIDPETSLWSSLFFLDAQTRWSQLNQDESITISSLSALQFMCMTAITHGQDNLGLEYLRKGLELGQKMGILNIEPDMQSHPPASWLIGYPDWRRAASYAAWGAYNLASTISLHFHKVEVEAAPGIMMPGDIDDVLASEEDESNVPSIHGDVLKASCKLWTIFTPVAKSYYTQGINMSDKAASLDYAEKAYQQLLSWADELPLELVPQDGNSQGIHMLHIYFHAIIADVFRPLLHSELSSAPLRTLKADNATPQTVYYASIRQLKRLLLSHRLEMGPEILSIFWQSCIIYVANAVIHGEDDQEEKQFFIQLCLAGLQELFLSYRISGTIVKGVAAMAIGKGILEQSRASQIRVGLEEIGQRHDLGDEGSEVMASWVLDLDLAVTDLVHAQGGILAKRFDGMGET</sequence>
<dbReference type="InterPro" id="IPR053187">
    <property type="entry name" value="Notoamide_regulator"/>
</dbReference>
<feature type="compositionally biased region" description="Low complexity" evidence="1">
    <location>
        <begin position="11"/>
        <end position="27"/>
    </location>
</feature>